<keyword evidence="4 9" id="KW-0820">tRNA-binding</keyword>
<gene>
    <name evidence="12" type="ORF">ADEAN_000016400</name>
</gene>
<feature type="region of interest" description="Disordered" evidence="10">
    <location>
        <begin position="1"/>
        <end position="28"/>
    </location>
</feature>
<organism evidence="12 13">
    <name type="scientific">Angomonas deanei</name>
    <dbReference type="NCBI Taxonomy" id="59799"/>
    <lineage>
        <taxon>Eukaryota</taxon>
        <taxon>Discoba</taxon>
        <taxon>Euglenozoa</taxon>
        <taxon>Kinetoplastea</taxon>
        <taxon>Metakinetoplastina</taxon>
        <taxon>Trypanosomatida</taxon>
        <taxon>Trypanosomatidae</taxon>
        <taxon>Strigomonadinae</taxon>
        <taxon>Angomonas</taxon>
    </lineage>
</organism>
<protein>
    <recommendedName>
        <fullName evidence="2 9">Exportin-T</fullName>
    </recommendedName>
    <alternativeName>
        <fullName evidence="7 9">Exportin(tRNA)</fullName>
    </alternativeName>
    <alternativeName>
        <fullName evidence="8 9">tRNA exportin</fullName>
    </alternativeName>
</protein>
<evidence type="ECO:0000313" key="12">
    <source>
        <dbReference type="EMBL" id="CAD2212752.1"/>
    </source>
</evidence>
<keyword evidence="3 9" id="KW-0963">Cytoplasm</keyword>
<dbReference type="VEuPathDB" id="TriTrypDB:ADEAN_000016400"/>
<evidence type="ECO:0000256" key="7">
    <source>
        <dbReference type="ARBA" id="ARBA00029784"/>
    </source>
</evidence>
<proteinExistence type="inferred from homology"/>
<evidence type="ECO:0000256" key="8">
    <source>
        <dbReference type="ARBA" id="ARBA00032199"/>
    </source>
</evidence>
<dbReference type="GO" id="GO:0005643">
    <property type="term" value="C:nuclear pore"/>
    <property type="evidence" value="ECO:0007669"/>
    <property type="project" value="TreeGrafter"/>
</dbReference>
<dbReference type="PANTHER" id="PTHR15952">
    <property type="entry name" value="EXPORTIN-T/LOS1"/>
    <property type="match status" value="1"/>
</dbReference>
<dbReference type="GO" id="GO:0016363">
    <property type="term" value="C:nuclear matrix"/>
    <property type="evidence" value="ECO:0007669"/>
    <property type="project" value="TreeGrafter"/>
</dbReference>
<evidence type="ECO:0000256" key="4">
    <source>
        <dbReference type="ARBA" id="ARBA00022555"/>
    </source>
</evidence>
<evidence type="ECO:0000259" key="11">
    <source>
        <dbReference type="Pfam" id="PF08389"/>
    </source>
</evidence>
<dbReference type="InterPro" id="IPR016024">
    <property type="entry name" value="ARM-type_fold"/>
</dbReference>
<reference evidence="12 13" key="1">
    <citation type="submission" date="2020-08" db="EMBL/GenBank/DDBJ databases">
        <authorList>
            <person name="Newling K."/>
            <person name="Davey J."/>
            <person name="Forrester S."/>
        </authorList>
    </citation>
    <scope>NUCLEOTIDE SEQUENCE [LARGE SCALE GENOMIC DNA]</scope>
    <source>
        <strain evidence="13">Crithidia deanei Carvalho (ATCC PRA-265)</strain>
    </source>
</reference>
<dbReference type="GO" id="GO:0071528">
    <property type="term" value="P:tRNA re-export from nucleus"/>
    <property type="evidence" value="ECO:0007669"/>
    <property type="project" value="UniProtKB-UniRule"/>
</dbReference>
<comment type="function">
    <text evidence="9">tRNA nucleus export receptor which facilitates tRNA translocation across the nuclear pore complex.</text>
</comment>
<dbReference type="Pfam" id="PF08389">
    <property type="entry name" value="Xpo1"/>
    <property type="match status" value="1"/>
</dbReference>
<comment type="similarity">
    <text evidence="9">Belongs to the exportin family.</text>
</comment>
<dbReference type="EMBL" id="LR877145">
    <property type="protein sequence ID" value="CAD2212752.1"/>
    <property type="molecule type" value="Genomic_DNA"/>
</dbReference>
<evidence type="ECO:0000256" key="2">
    <source>
        <dbReference type="ARBA" id="ARBA00018928"/>
    </source>
</evidence>
<keyword evidence="6 9" id="KW-0539">Nucleus</keyword>
<dbReference type="InterPro" id="IPR013598">
    <property type="entry name" value="Exportin-1/Importin-b-like"/>
</dbReference>
<keyword evidence="5 9" id="KW-0694">RNA-binding</keyword>
<dbReference type="Proteomes" id="UP000515908">
    <property type="component" value="Chromosome 01"/>
</dbReference>
<evidence type="ECO:0000256" key="10">
    <source>
        <dbReference type="SAM" id="MobiDB-lite"/>
    </source>
</evidence>
<dbReference type="GO" id="GO:0031267">
    <property type="term" value="F:small GTPase binding"/>
    <property type="evidence" value="ECO:0007669"/>
    <property type="project" value="InterPro"/>
</dbReference>
<evidence type="ECO:0000256" key="5">
    <source>
        <dbReference type="ARBA" id="ARBA00022884"/>
    </source>
</evidence>
<name>A0A7G2C4D3_9TRYP</name>
<sequence>MSASNPGSPLGIRELYSPTRNSNNSNGSALLSSFVETMQVLHNSLQQFQSTHDSRLEAESYLMRLQQSQEGLELALFVLNVQNQFENTIQQQNRNDRVEKYYFWCFNTIQYHIPLLAAQGGSNERITTLYSILIHFIHAYLQTQNNNNKMMILNKVSKVFALGITWLNYPYGWPTVFQDLFSLLENNNNNNDPCAVLFVLRVFESLDELLGRDGFHVINEIFHASFPNDENIRPTAGGNKKQEVIALFVAVKDAIKETVIPTFLGFIFRLLSENNTHQNNVEASVLALQILENYIEWINVNLLLYDSDWLNLLYFTLNQSSNVTMIKTSCVKVLNAFVNKKQTFMIKLESLQTLKILDYLPNIIKLLEADINNNNTNNGSSYEFFDAIVELTTSIGEQFILLNSNASDFLKQNNNTEHNNELRNLSGEFIPLSPDVFQFMEQHFRFNFYLLLQLSSHPFMEQYDAVTAVDEAYLYTNTALRVMEYIKKCVSLNNGFITNHQNNNHNPSGMENKPFIEDEEATGIIKRCFELSIIKALNDDQNNSYTIIFNDNIILQRRSLYNITRSLYKYHSALIIKHMGEQCQLFFSAVRENNNNNNNNFYASVGFAEGLLKYIYEISICFPLDQIFKSMTGNNNNNNNTNLNGEEILNIIHEIISKSNFLHAYNNRQSQNEEVVPFAFFELINHFVPFFIYFHNSNQNNDNNNHNNMYLEIALDKYLLQPFGILMATNAFLRNKICHCFAQFLMALKNLLADQDTLMMDILVALESIVHQNDNNNNSNGLAPEDKTELYNCIGTLVALLLSREQHYHSAPAETRNEKNNLHFKSLEVFHTFVSHPVKELQNMFSVLQTNNNNNNNNNAESFAFIAHQLNLLTSLVRHITIFNNNETDVETPIMKSVGDIFFEMMKVILPLLQLTETCQTDNNNSNNMIRDALHPLIQQYINFLPFDKVYSIIYELYMKSIIYQNSNTSVLRFSVEEMNRLLKLLCQCLKKGQESFESNGSNEECLRDMIALLPPLFTTIVHTFGDINPFEKIKHNVISQMDKEMVEVHANFILYVFNVFSEESTALLFWTFAGQETLFFDALLTELGDGLCFPCNDLAIAAQSLRTIHKMICAHLSTWRGLEQAAAGGSPLPPLRYMYYSVLTNTADPTHPTAVSATKGYQQFQASLKNFIFPILLEKIISDFPLSVMGTDPAPAAKGNRTFNYKDMKNYIFLKEVVQLVRGLSFLFSPEMIHQLLMEILTTPYSNNNNNVVSSNLKNTVLRCLMEKRVKPEFVDSFVRFLVHNDNSKSDAPTTKTWNDAKQYDRVALLNYLSTFQNML</sequence>
<dbReference type="SUPFAM" id="SSF48371">
    <property type="entry name" value="ARM repeat"/>
    <property type="match status" value="1"/>
</dbReference>
<evidence type="ECO:0000256" key="9">
    <source>
        <dbReference type="RuleBase" id="RU366037"/>
    </source>
</evidence>
<dbReference type="Gene3D" id="1.25.10.10">
    <property type="entry name" value="Leucine-rich Repeat Variant"/>
    <property type="match status" value="1"/>
</dbReference>
<feature type="domain" description="Exportin-1/Importin-beta-like" evidence="11">
    <location>
        <begin position="250"/>
        <end position="334"/>
    </location>
</feature>
<dbReference type="GO" id="GO:0005737">
    <property type="term" value="C:cytoplasm"/>
    <property type="evidence" value="ECO:0007669"/>
    <property type="project" value="UniProtKB-SubCell"/>
</dbReference>
<keyword evidence="13" id="KW-1185">Reference proteome</keyword>
<comment type="subcellular location">
    <subcellularLocation>
        <location evidence="1 9">Cytoplasm</location>
    </subcellularLocation>
    <subcellularLocation>
        <location evidence="9">Nucleus</location>
    </subcellularLocation>
    <text evidence="9">Shuttles between the nucleus and the cytoplasm.</text>
</comment>
<accession>A0A7G2C4D3</accession>
<evidence type="ECO:0000256" key="6">
    <source>
        <dbReference type="ARBA" id="ARBA00023242"/>
    </source>
</evidence>
<evidence type="ECO:0000256" key="3">
    <source>
        <dbReference type="ARBA" id="ARBA00022490"/>
    </source>
</evidence>
<dbReference type="GO" id="GO:0000049">
    <property type="term" value="F:tRNA binding"/>
    <property type="evidence" value="ECO:0007669"/>
    <property type="project" value="UniProtKB-UniRule"/>
</dbReference>
<evidence type="ECO:0000313" key="13">
    <source>
        <dbReference type="Proteomes" id="UP000515908"/>
    </source>
</evidence>
<dbReference type="InterPro" id="IPR040017">
    <property type="entry name" value="XPOT"/>
</dbReference>
<dbReference type="PANTHER" id="PTHR15952:SF11">
    <property type="entry name" value="EXPORTIN-T"/>
    <property type="match status" value="1"/>
</dbReference>
<keyword evidence="9" id="KW-0813">Transport</keyword>
<dbReference type="InterPro" id="IPR011989">
    <property type="entry name" value="ARM-like"/>
</dbReference>
<evidence type="ECO:0000256" key="1">
    <source>
        <dbReference type="ARBA" id="ARBA00004496"/>
    </source>
</evidence>